<dbReference type="SUPFAM" id="SSF57667">
    <property type="entry name" value="beta-beta-alpha zinc fingers"/>
    <property type="match status" value="1"/>
</dbReference>
<comment type="caution">
    <text evidence="8">The sequence shown here is derived from an EMBL/GenBank/DDBJ whole genome shotgun (WGS) entry which is preliminary data.</text>
</comment>
<dbReference type="PANTHER" id="PTHR19818:SF139">
    <property type="entry name" value="PAIR-RULE PROTEIN ODD-PAIRED"/>
    <property type="match status" value="1"/>
</dbReference>
<dbReference type="InterPro" id="IPR050329">
    <property type="entry name" value="GLI_C2H2-zinc-finger"/>
</dbReference>
<feature type="compositionally biased region" description="Low complexity" evidence="6">
    <location>
        <begin position="860"/>
        <end position="880"/>
    </location>
</feature>
<keyword evidence="4" id="KW-0862">Zinc</keyword>
<evidence type="ECO:0000256" key="4">
    <source>
        <dbReference type="ARBA" id="ARBA00022833"/>
    </source>
</evidence>
<feature type="domain" description="C2H2-type" evidence="7">
    <location>
        <begin position="757"/>
        <end position="784"/>
    </location>
</feature>
<feature type="region of interest" description="Disordered" evidence="6">
    <location>
        <begin position="693"/>
        <end position="741"/>
    </location>
</feature>
<feature type="region of interest" description="Disordered" evidence="6">
    <location>
        <begin position="501"/>
        <end position="522"/>
    </location>
</feature>
<evidence type="ECO:0000256" key="5">
    <source>
        <dbReference type="PROSITE-ProRule" id="PRU00042"/>
    </source>
</evidence>
<dbReference type="Proteomes" id="UP001222932">
    <property type="component" value="Unassembled WGS sequence"/>
</dbReference>
<protein>
    <recommendedName>
        <fullName evidence="7">C2H2-type domain-containing protein</fullName>
    </recommendedName>
</protein>
<feature type="compositionally biased region" description="Low complexity" evidence="6">
    <location>
        <begin position="501"/>
        <end position="514"/>
    </location>
</feature>
<keyword evidence="2" id="KW-0677">Repeat</keyword>
<evidence type="ECO:0000256" key="3">
    <source>
        <dbReference type="ARBA" id="ARBA00022771"/>
    </source>
</evidence>
<dbReference type="GO" id="GO:0008270">
    <property type="term" value="F:zinc ion binding"/>
    <property type="evidence" value="ECO:0007669"/>
    <property type="project" value="UniProtKB-KW"/>
</dbReference>
<dbReference type="GO" id="GO:0045944">
    <property type="term" value="P:positive regulation of transcription by RNA polymerase II"/>
    <property type="evidence" value="ECO:0007669"/>
    <property type="project" value="UniProtKB-ARBA"/>
</dbReference>
<feature type="region of interest" description="Disordered" evidence="6">
    <location>
        <begin position="406"/>
        <end position="439"/>
    </location>
</feature>
<organism evidence="8 9">
    <name type="scientific">Cutaneotrichosporon spelunceum</name>
    <dbReference type="NCBI Taxonomy" id="1672016"/>
    <lineage>
        <taxon>Eukaryota</taxon>
        <taxon>Fungi</taxon>
        <taxon>Dikarya</taxon>
        <taxon>Basidiomycota</taxon>
        <taxon>Agaricomycotina</taxon>
        <taxon>Tremellomycetes</taxon>
        <taxon>Trichosporonales</taxon>
        <taxon>Trichosporonaceae</taxon>
        <taxon>Cutaneotrichosporon</taxon>
    </lineage>
</organism>
<evidence type="ECO:0000256" key="6">
    <source>
        <dbReference type="SAM" id="MobiDB-lite"/>
    </source>
</evidence>
<dbReference type="AlphaFoldDB" id="A0AAD3TQ36"/>
<feature type="region of interest" description="Disordered" evidence="6">
    <location>
        <begin position="236"/>
        <end position="306"/>
    </location>
</feature>
<feature type="compositionally biased region" description="Low complexity" evidence="6">
    <location>
        <begin position="712"/>
        <end position="734"/>
    </location>
</feature>
<feature type="compositionally biased region" description="Low complexity" evidence="6">
    <location>
        <begin position="406"/>
        <end position="425"/>
    </location>
</feature>
<feature type="region of interest" description="Disordered" evidence="6">
    <location>
        <begin position="1"/>
        <end position="24"/>
    </location>
</feature>
<dbReference type="InterPro" id="IPR013087">
    <property type="entry name" value="Znf_C2H2_type"/>
</dbReference>
<dbReference type="GO" id="GO:0000978">
    <property type="term" value="F:RNA polymerase II cis-regulatory region sequence-specific DNA binding"/>
    <property type="evidence" value="ECO:0007669"/>
    <property type="project" value="TreeGrafter"/>
</dbReference>
<dbReference type="InterPro" id="IPR036236">
    <property type="entry name" value="Znf_C2H2_sf"/>
</dbReference>
<reference evidence="8" key="1">
    <citation type="journal article" date="2023" name="BMC Genomics">
        <title>Chromosome-level genome assemblies of Cutaneotrichosporon spp. (Trichosporonales, Basidiomycota) reveal imbalanced evolution between nucleotide sequences and chromosome synteny.</title>
        <authorList>
            <person name="Kobayashi Y."/>
            <person name="Kayamori A."/>
            <person name="Aoki K."/>
            <person name="Shiwa Y."/>
            <person name="Matsutani M."/>
            <person name="Fujita N."/>
            <person name="Sugita T."/>
            <person name="Iwasaki W."/>
            <person name="Tanaka N."/>
            <person name="Takashima M."/>
        </authorList>
    </citation>
    <scope>NUCLEOTIDE SEQUENCE</scope>
    <source>
        <strain evidence="8">HIS016</strain>
    </source>
</reference>
<gene>
    <name evidence="8" type="ORF">CspeluHIS016_0108960</name>
</gene>
<keyword evidence="9" id="KW-1185">Reference proteome</keyword>
<evidence type="ECO:0000256" key="2">
    <source>
        <dbReference type="ARBA" id="ARBA00022737"/>
    </source>
</evidence>
<evidence type="ECO:0000256" key="1">
    <source>
        <dbReference type="ARBA" id="ARBA00022723"/>
    </source>
</evidence>
<evidence type="ECO:0000313" key="8">
    <source>
        <dbReference type="EMBL" id="GMK54310.1"/>
    </source>
</evidence>
<feature type="region of interest" description="Disordered" evidence="6">
    <location>
        <begin position="831"/>
        <end position="895"/>
    </location>
</feature>
<sequence>MTTPPSFDQLYHSQGDINMPSQQSSFDQYTASAFASASGAEHQFGPIYAQQLGDEPGSLGVDDSARILNHRSSQEVLRPRYGLGDPRADVERKDSVPFDPISSSTIIASASNTPSKSFMHQQQYHDQYNHGGQFSLTPHHQAMSPQMQDLSPQQSDMMPPPHRPDFSFQNQGFHQEPQVLAGTAQTNEWQSANDFLQQNGGDPESDNHRASWAGSQHLGYDGQQQMDEIQRIISNAPSHAGTPAPGSRVASPFLPPENPNMGHVRHDSTSSIARSPSPFGSMAAPSPPAFQTTSASGSPSFSKPQSPPALIIPNSAPSPSFASVSVVANMNQQSDGSSRFGKSLLPPVNPQLEHLTGMAGISPIAPSADGPMITIQPSTPISPLKAHASIFDNVLRRVSSNFQQLNQQNHQDQQLSDQHQLHQQQLPLSNGMPSPGEGLQSVEHDNSVFDAQWNDGDFGDLAVPGQMRPRSKSDSYMADGGAFDRQAATQLMGGPMAQFFPQQQQQHPQQQQQQGINMGSGNQWGDINAWRVDQARETHMMTLDPRNLTSREATHIQSQLHHMEAQQRAHQLQINTCDVGSSGVFKYEPDQVSPTSAAFYVSMGLQAPSTNIIRRRSFNDGLHPAAGAGTPGYGVQFSMPGAITPPGRVRGGSFNLGHRRKVQSEDFSRGGWGIGQEGASTAAFIQAMANSNDGMLLPPTNRGRSMSHSRHSSASSVRSPSPALSISSQGSSYSHHSRMAMPDGVQPEQFIAAPGDAQVEGCGSTFTRAFNLKGHMRSHKDERPYKCTYPNCNKAIVGFARQHDCKRHMLLHEKQRPFKYRSEQGQQCAITHPLPTNPDGSAMTESQYKARLRQLGERNGASAGDSSRGGRSSIGLSGDGSADERDLMNGLEADE</sequence>
<keyword evidence="1" id="KW-0479">Metal-binding</keyword>
<dbReference type="SMART" id="SM00355">
    <property type="entry name" value="ZnF_C2H2"/>
    <property type="match status" value="2"/>
</dbReference>
<reference evidence="8" key="2">
    <citation type="submission" date="2023-06" db="EMBL/GenBank/DDBJ databases">
        <authorList>
            <person name="Kobayashi Y."/>
            <person name="Kayamori A."/>
            <person name="Aoki K."/>
            <person name="Shiwa Y."/>
            <person name="Fujita N."/>
            <person name="Sugita T."/>
            <person name="Iwasaki W."/>
            <person name="Tanaka N."/>
            <person name="Takashima M."/>
        </authorList>
    </citation>
    <scope>NUCLEOTIDE SEQUENCE</scope>
    <source>
        <strain evidence="8">HIS016</strain>
    </source>
</reference>
<dbReference type="PANTHER" id="PTHR19818">
    <property type="entry name" value="ZINC FINGER PROTEIN ZIC AND GLI"/>
    <property type="match status" value="1"/>
</dbReference>
<keyword evidence="3 5" id="KW-0863">Zinc-finger</keyword>
<evidence type="ECO:0000313" key="9">
    <source>
        <dbReference type="Proteomes" id="UP001222932"/>
    </source>
</evidence>
<name>A0AAD3TQ36_9TREE</name>
<evidence type="ECO:0000259" key="7">
    <source>
        <dbReference type="PROSITE" id="PS50157"/>
    </source>
</evidence>
<proteinExistence type="predicted"/>
<dbReference type="PROSITE" id="PS50157">
    <property type="entry name" value="ZINC_FINGER_C2H2_2"/>
    <property type="match status" value="1"/>
</dbReference>
<dbReference type="GO" id="GO:0000981">
    <property type="term" value="F:DNA-binding transcription factor activity, RNA polymerase II-specific"/>
    <property type="evidence" value="ECO:0007669"/>
    <property type="project" value="TreeGrafter"/>
</dbReference>
<dbReference type="EMBL" id="BTCM01000001">
    <property type="protein sequence ID" value="GMK54310.1"/>
    <property type="molecule type" value="Genomic_DNA"/>
</dbReference>
<feature type="region of interest" description="Disordered" evidence="6">
    <location>
        <begin position="194"/>
        <end position="214"/>
    </location>
</feature>
<accession>A0AAD3TQ36</accession>
<feature type="compositionally biased region" description="Polar residues" evidence="6">
    <location>
        <begin position="289"/>
        <end position="304"/>
    </location>
</feature>
<dbReference type="GO" id="GO:0005634">
    <property type="term" value="C:nucleus"/>
    <property type="evidence" value="ECO:0007669"/>
    <property type="project" value="UniProtKB-ARBA"/>
</dbReference>
<dbReference type="Gene3D" id="3.30.160.60">
    <property type="entry name" value="Classic Zinc Finger"/>
    <property type="match status" value="2"/>
</dbReference>